<dbReference type="OrthoDB" id="10029564at2759"/>
<dbReference type="CDD" id="cd22249">
    <property type="entry name" value="UDM1_RNF168_RNF169-like"/>
    <property type="match status" value="1"/>
</dbReference>
<dbReference type="PANTHER" id="PTHR23116:SF36">
    <property type="entry name" value="HARMONIN"/>
    <property type="match status" value="1"/>
</dbReference>
<reference evidence="7" key="1">
    <citation type="submission" date="2021-11" db="EMBL/GenBank/DDBJ databases">
        <authorList>
            <person name="Schell T."/>
        </authorList>
    </citation>
    <scope>NUCLEOTIDE SEQUENCE</scope>
    <source>
        <strain evidence="7">M5</strain>
    </source>
</reference>
<dbReference type="InterPro" id="IPR036034">
    <property type="entry name" value="PDZ_sf"/>
</dbReference>
<dbReference type="SUPFAM" id="SSF50156">
    <property type="entry name" value="PDZ domain-like"/>
    <property type="match status" value="2"/>
</dbReference>
<evidence type="ECO:0000256" key="1">
    <source>
        <dbReference type="ARBA" id="ARBA00004316"/>
    </source>
</evidence>
<keyword evidence="3" id="KW-0966">Cell projection</keyword>
<organism evidence="7 8">
    <name type="scientific">Daphnia galeata</name>
    <dbReference type="NCBI Taxonomy" id="27404"/>
    <lineage>
        <taxon>Eukaryota</taxon>
        <taxon>Metazoa</taxon>
        <taxon>Ecdysozoa</taxon>
        <taxon>Arthropoda</taxon>
        <taxon>Crustacea</taxon>
        <taxon>Branchiopoda</taxon>
        <taxon>Diplostraca</taxon>
        <taxon>Cladocera</taxon>
        <taxon>Anomopoda</taxon>
        <taxon>Daphniidae</taxon>
        <taxon>Daphnia</taxon>
    </lineage>
</organism>
<feature type="region of interest" description="Disordered" evidence="5">
    <location>
        <begin position="441"/>
        <end position="503"/>
    </location>
</feature>
<evidence type="ECO:0000313" key="7">
    <source>
        <dbReference type="EMBL" id="CAH0110013.1"/>
    </source>
</evidence>
<dbReference type="Proteomes" id="UP000789390">
    <property type="component" value="Unassembled WGS sequence"/>
</dbReference>
<name>A0A8J2RZV4_9CRUS</name>
<evidence type="ECO:0000256" key="3">
    <source>
        <dbReference type="ARBA" id="ARBA00023273"/>
    </source>
</evidence>
<gene>
    <name evidence="7" type="ORF">DGAL_LOCUS13507</name>
</gene>
<dbReference type="AlphaFoldDB" id="A0A8J2RZV4"/>
<evidence type="ECO:0000256" key="4">
    <source>
        <dbReference type="SAM" id="Coils"/>
    </source>
</evidence>
<feature type="region of interest" description="Disordered" evidence="5">
    <location>
        <begin position="246"/>
        <end position="270"/>
    </location>
</feature>
<evidence type="ECO:0000259" key="6">
    <source>
        <dbReference type="PROSITE" id="PS50106"/>
    </source>
</evidence>
<feature type="compositionally biased region" description="Pro residues" evidence="5">
    <location>
        <begin position="471"/>
        <end position="480"/>
    </location>
</feature>
<feature type="coiled-coil region" evidence="4">
    <location>
        <begin position="330"/>
        <end position="374"/>
    </location>
</feature>
<dbReference type="InterPro" id="IPR051844">
    <property type="entry name" value="USH2_Complex_Protein"/>
</dbReference>
<proteinExistence type="predicted"/>
<evidence type="ECO:0000256" key="2">
    <source>
        <dbReference type="ARBA" id="ARBA00022737"/>
    </source>
</evidence>
<evidence type="ECO:0000256" key="5">
    <source>
        <dbReference type="SAM" id="MobiDB-lite"/>
    </source>
</evidence>
<dbReference type="GO" id="GO:0005886">
    <property type="term" value="C:plasma membrane"/>
    <property type="evidence" value="ECO:0007669"/>
    <property type="project" value="TreeGrafter"/>
</dbReference>
<dbReference type="PANTHER" id="PTHR23116">
    <property type="entry name" value="PDZ DOMAIN CONTAINING WHIRLIN AND HARMONIN-RELATED"/>
    <property type="match status" value="1"/>
</dbReference>
<sequence>MDIYSDAADPVSLKTGKLKTIRLNRRPGVPYFGFGQQYYSLIFSRYVEGVNMDWDSLSPKLYLVAKASCKDYRQVGDQVIRIDGMRVEEALHKEMLNFIRSKSHVTLSVRSGGLVPFYECTNHALSWQPVKTDRIHHPVLLTSSWSPTEIAPSFASLTLRSDNKGRFGCSVCEGPPHRRGVYIQTTEEGSVARVAGIKSGDRILHCNGMDMTSVDFDEAVTMLRESTVLNLIISRGAGSDFISPGESSGYNSAASSVNGDQSPLQNGKQKRLSVVREEMIDVIDERRGIVVGTATVDFRRRNDTEWNRHDHNDQETIHQDFHQWNRSSIVLEEQEERKRLQEERQRIQEAHKLLAEEKEKLARDRQQLEDARFQLLNGTVSLNVPKKTNQPQTKSYVEPETVVKTMTVGAGTGGTVHEQLMEEFKQKMVSLKTVDVLVGSPPRSVSQVGKVKEIPASNTHLPLKTSKSEPTAPPPPPPLPTGVTVTTRRKQAPPPPVPVPDYDLSEISRKMDTSGQDLKIGTPLRSQQEANKPAVRVSIGTYQELQPGPTKLDFLAPKRHSSSPSGVGKQSEGAIKNQLHTELSQTLSRARLRQRLPSSDLPLADEETQKPLAEMNPVVPVSKEISVDKNRQQPPVLSTFRRAPSSEIQAKMASLAAASTTSGRNVTISQSADNKVTIKVHPYVSRSDFGQTTYIDCVPVTEL</sequence>
<accession>A0A8J2RZV4</accession>
<evidence type="ECO:0000313" key="8">
    <source>
        <dbReference type="Proteomes" id="UP000789390"/>
    </source>
</evidence>
<dbReference type="GO" id="GO:0005929">
    <property type="term" value="C:cilium"/>
    <property type="evidence" value="ECO:0007669"/>
    <property type="project" value="TreeGrafter"/>
</dbReference>
<feature type="domain" description="PDZ" evidence="6">
    <location>
        <begin position="156"/>
        <end position="226"/>
    </location>
</feature>
<dbReference type="InterPro" id="IPR001478">
    <property type="entry name" value="PDZ"/>
</dbReference>
<keyword evidence="4" id="KW-0175">Coiled coil</keyword>
<keyword evidence="2" id="KW-0677">Repeat</keyword>
<dbReference type="GO" id="GO:0002142">
    <property type="term" value="C:stereocilia ankle link complex"/>
    <property type="evidence" value="ECO:0007669"/>
    <property type="project" value="TreeGrafter"/>
</dbReference>
<feature type="compositionally biased region" description="Polar residues" evidence="5">
    <location>
        <begin position="246"/>
        <end position="267"/>
    </location>
</feature>
<dbReference type="PROSITE" id="PS50106">
    <property type="entry name" value="PDZ"/>
    <property type="match status" value="1"/>
</dbReference>
<dbReference type="GO" id="GO:0032426">
    <property type="term" value="C:stereocilium tip"/>
    <property type="evidence" value="ECO:0007669"/>
    <property type="project" value="TreeGrafter"/>
</dbReference>
<comment type="caution">
    <text evidence="7">The sequence shown here is derived from an EMBL/GenBank/DDBJ whole genome shotgun (WGS) entry which is preliminary data.</text>
</comment>
<dbReference type="SMART" id="SM00228">
    <property type="entry name" value="PDZ"/>
    <property type="match status" value="2"/>
</dbReference>
<protein>
    <recommendedName>
        <fullName evidence="6">PDZ domain-containing protein</fullName>
    </recommendedName>
</protein>
<dbReference type="Gene3D" id="2.30.42.10">
    <property type="match status" value="2"/>
</dbReference>
<dbReference type="Pfam" id="PF00595">
    <property type="entry name" value="PDZ"/>
    <property type="match status" value="1"/>
</dbReference>
<keyword evidence="8" id="KW-1185">Reference proteome</keyword>
<comment type="subcellular location">
    <subcellularLocation>
        <location evidence="1">Cell projection</location>
    </subcellularLocation>
</comment>
<dbReference type="EMBL" id="CAKKLH010000298">
    <property type="protein sequence ID" value="CAH0110013.1"/>
    <property type="molecule type" value="Genomic_DNA"/>
</dbReference>